<comment type="caution">
    <text evidence="4">The sequence shown here is derived from an EMBL/GenBank/DDBJ whole genome shotgun (WGS) entry which is preliminary data.</text>
</comment>
<evidence type="ECO:0000313" key="5">
    <source>
        <dbReference type="Proteomes" id="UP001156903"/>
    </source>
</evidence>
<accession>A0ABQ6C6P4</accession>
<evidence type="ECO:0000256" key="1">
    <source>
        <dbReference type="ARBA" id="ARBA00022679"/>
    </source>
</evidence>
<protein>
    <recommendedName>
        <fullName evidence="3">HipA-like C-terminal domain-containing protein</fullName>
    </recommendedName>
</protein>
<reference evidence="5" key="1">
    <citation type="journal article" date="2019" name="Int. J. Syst. Evol. Microbiol.">
        <title>The Global Catalogue of Microorganisms (GCM) 10K type strain sequencing project: providing services to taxonomists for standard genome sequencing and annotation.</title>
        <authorList>
            <consortium name="The Broad Institute Genomics Platform"/>
            <consortium name="The Broad Institute Genome Sequencing Center for Infectious Disease"/>
            <person name="Wu L."/>
            <person name="Ma J."/>
        </authorList>
    </citation>
    <scope>NUCLEOTIDE SEQUENCE [LARGE SCALE GENOMIC DNA]</scope>
    <source>
        <strain evidence="5">NBRC 109341</strain>
    </source>
</reference>
<evidence type="ECO:0000256" key="2">
    <source>
        <dbReference type="ARBA" id="ARBA00022777"/>
    </source>
</evidence>
<sequence length="139" mass="15038">MAFNALVGNTDDHARNTGLLYDNMVWGLSPAFDITPHLISPLHPIEEGPLLLLATGTDGRSGTGLARLANAAHRMGLDRDEAMQWLTDTAALIAQRWEALLREAAAPITADPARMDRLVDGVRASFVYAEWVSTATTGR</sequence>
<keyword evidence="2" id="KW-0418">Kinase</keyword>
<dbReference type="InterPro" id="IPR012893">
    <property type="entry name" value="HipA-like_C"/>
</dbReference>
<dbReference type="Pfam" id="PF07804">
    <property type="entry name" value="HipA_C"/>
    <property type="match status" value="1"/>
</dbReference>
<dbReference type="EMBL" id="BSPB01000029">
    <property type="protein sequence ID" value="GLS15630.1"/>
    <property type="molecule type" value="Genomic_DNA"/>
</dbReference>
<gene>
    <name evidence="4" type="ORF">GCM10007935_30660</name>
</gene>
<dbReference type="Gene3D" id="1.10.1070.20">
    <property type="match status" value="1"/>
</dbReference>
<evidence type="ECO:0000259" key="3">
    <source>
        <dbReference type="Pfam" id="PF07804"/>
    </source>
</evidence>
<dbReference type="Proteomes" id="UP001156903">
    <property type="component" value="Unassembled WGS sequence"/>
</dbReference>
<keyword evidence="5" id="KW-1185">Reference proteome</keyword>
<organism evidence="4 5">
    <name type="scientific">Hydrogenophaga electricum</name>
    <dbReference type="NCBI Taxonomy" id="1230953"/>
    <lineage>
        <taxon>Bacteria</taxon>
        <taxon>Pseudomonadati</taxon>
        <taxon>Pseudomonadota</taxon>
        <taxon>Betaproteobacteria</taxon>
        <taxon>Burkholderiales</taxon>
        <taxon>Comamonadaceae</taxon>
        <taxon>Hydrogenophaga</taxon>
    </lineage>
</organism>
<name>A0ABQ6C6P4_9BURK</name>
<evidence type="ECO:0000313" key="4">
    <source>
        <dbReference type="EMBL" id="GLS15630.1"/>
    </source>
</evidence>
<keyword evidence="1" id="KW-0808">Transferase</keyword>
<proteinExistence type="predicted"/>
<feature type="domain" description="HipA-like C-terminal" evidence="3">
    <location>
        <begin position="1"/>
        <end position="97"/>
    </location>
</feature>